<dbReference type="GO" id="GO:0009307">
    <property type="term" value="P:DNA restriction-modification system"/>
    <property type="evidence" value="ECO:0007669"/>
    <property type="project" value="UniProtKB-KW"/>
</dbReference>
<sequence length="212" mass="24108">MSNVRKQLPTEPEIRFKGYTDAWEQRKLGELGKVRSGIGFPASEQGGKEGIPFYKVSDMTTPGNEQEMISANNYVTTNQISRKKWKPIEDVPAIFFAKVGAAVLLNRKRLCRVPFLLDNNTMAYSMDKNVLDTRFTKALFETINLASLVQIGALPSYNARDIEKIKILLPNINEQRNVGILFQRLDNLIASNQRKVEALKKMKQALLQKMFI</sequence>
<organism evidence="5 6">
    <name type="scientific">Levilactobacillus suantsaii</name>
    <dbReference type="NCBI Taxonomy" id="2292255"/>
    <lineage>
        <taxon>Bacteria</taxon>
        <taxon>Bacillati</taxon>
        <taxon>Bacillota</taxon>
        <taxon>Bacilli</taxon>
        <taxon>Lactobacillales</taxon>
        <taxon>Lactobacillaceae</taxon>
        <taxon>Levilactobacillus</taxon>
    </lineage>
</organism>
<protein>
    <submittedName>
        <fullName evidence="5">Restriction endonuclease subunit S</fullName>
    </submittedName>
</protein>
<reference evidence="5 6" key="1">
    <citation type="submission" date="2018-08" db="EMBL/GenBank/DDBJ databases">
        <title>Lactobacillus suantsai sp. nov., isolated from traditional fermented suan-tsai in Taiwan.</title>
        <authorList>
            <person name="Huang C.-H."/>
        </authorList>
    </citation>
    <scope>NUCLEOTIDE SEQUENCE [LARGE SCALE GENOMIC DNA]</scope>
    <source>
        <strain evidence="5 6">BCRC 12945</strain>
    </source>
</reference>
<evidence type="ECO:0000256" key="3">
    <source>
        <dbReference type="ARBA" id="ARBA00023125"/>
    </source>
</evidence>
<evidence type="ECO:0000313" key="5">
    <source>
        <dbReference type="EMBL" id="RXI78196.1"/>
    </source>
</evidence>
<dbReference type="GO" id="GO:0004519">
    <property type="term" value="F:endonuclease activity"/>
    <property type="evidence" value="ECO:0007669"/>
    <property type="project" value="UniProtKB-KW"/>
</dbReference>
<evidence type="ECO:0000256" key="1">
    <source>
        <dbReference type="ARBA" id="ARBA00010923"/>
    </source>
</evidence>
<feature type="domain" description="Type I restriction modification DNA specificity" evidence="4">
    <location>
        <begin position="22"/>
        <end position="200"/>
    </location>
</feature>
<keyword evidence="5" id="KW-0255">Endonuclease</keyword>
<keyword evidence="5" id="KW-0378">Hydrolase</keyword>
<dbReference type="GO" id="GO:0003677">
    <property type="term" value="F:DNA binding"/>
    <property type="evidence" value="ECO:0007669"/>
    <property type="project" value="UniProtKB-KW"/>
</dbReference>
<dbReference type="Gene3D" id="1.10.287.1120">
    <property type="entry name" value="Bipartite methylase S protein"/>
    <property type="match status" value="1"/>
</dbReference>
<dbReference type="EMBL" id="QXIL01000014">
    <property type="protein sequence ID" value="RXI78196.1"/>
    <property type="molecule type" value="Genomic_DNA"/>
</dbReference>
<comment type="caution">
    <text evidence="5">The sequence shown here is derived from an EMBL/GenBank/DDBJ whole genome shotgun (WGS) entry which is preliminary data.</text>
</comment>
<keyword evidence="5" id="KW-0540">Nuclease</keyword>
<name>A0A4Q0VJT5_9LACO</name>
<keyword evidence="3" id="KW-0238">DNA-binding</keyword>
<evidence type="ECO:0000259" key="4">
    <source>
        <dbReference type="Pfam" id="PF01420"/>
    </source>
</evidence>
<proteinExistence type="inferred from homology"/>
<dbReference type="OrthoDB" id="9795776at2"/>
<dbReference type="Proteomes" id="UP000290602">
    <property type="component" value="Unassembled WGS sequence"/>
</dbReference>
<dbReference type="PANTHER" id="PTHR30408">
    <property type="entry name" value="TYPE-1 RESTRICTION ENZYME ECOKI SPECIFICITY PROTEIN"/>
    <property type="match status" value="1"/>
</dbReference>
<dbReference type="AlphaFoldDB" id="A0A4Q0VJT5"/>
<dbReference type="RefSeq" id="WP_129032764.1">
    <property type="nucleotide sequence ID" value="NZ_CP059603.1"/>
</dbReference>
<accession>A0A4Q0VJT5</accession>
<dbReference type="SUPFAM" id="SSF116734">
    <property type="entry name" value="DNA methylase specificity domain"/>
    <property type="match status" value="1"/>
</dbReference>
<evidence type="ECO:0000313" key="6">
    <source>
        <dbReference type="Proteomes" id="UP000290602"/>
    </source>
</evidence>
<dbReference type="InterPro" id="IPR052021">
    <property type="entry name" value="Type-I_RS_S_subunit"/>
</dbReference>
<comment type="similarity">
    <text evidence="1">Belongs to the type-I restriction system S methylase family.</text>
</comment>
<keyword evidence="2" id="KW-0680">Restriction system</keyword>
<evidence type="ECO:0000256" key="2">
    <source>
        <dbReference type="ARBA" id="ARBA00022747"/>
    </source>
</evidence>
<dbReference type="PANTHER" id="PTHR30408:SF12">
    <property type="entry name" value="TYPE I RESTRICTION ENZYME MJAVIII SPECIFICITY SUBUNIT"/>
    <property type="match status" value="1"/>
</dbReference>
<gene>
    <name evidence="5" type="ORF">DXH47_07650</name>
</gene>
<keyword evidence="6" id="KW-1185">Reference proteome</keyword>
<dbReference type="Pfam" id="PF01420">
    <property type="entry name" value="Methylase_S"/>
    <property type="match status" value="1"/>
</dbReference>
<dbReference type="InterPro" id="IPR044946">
    <property type="entry name" value="Restrct_endonuc_typeI_TRD_sf"/>
</dbReference>
<dbReference type="Gene3D" id="3.90.220.20">
    <property type="entry name" value="DNA methylase specificity domains"/>
    <property type="match status" value="1"/>
</dbReference>
<dbReference type="InterPro" id="IPR000055">
    <property type="entry name" value="Restrct_endonuc_typeI_TRD"/>
</dbReference>